<organism evidence="2 3">
    <name type="scientific">Stakelama marina</name>
    <dbReference type="NCBI Taxonomy" id="2826939"/>
    <lineage>
        <taxon>Bacteria</taxon>
        <taxon>Pseudomonadati</taxon>
        <taxon>Pseudomonadota</taxon>
        <taxon>Alphaproteobacteria</taxon>
        <taxon>Sphingomonadales</taxon>
        <taxon>Sphingomonadaceae</taxon>
        <taxon>Stakelama</taxon>
    </lineage>
</organism>
<dbReference type="EMBL" id="JAGRQC010000006">
    <property type="protein sequence ID" value="MBR0553938.1"/>
    <property type="molecule type" value="Genomic_DNA"/>
</dbReference>
<gene>
    <name evidence="2" type="ORF">J7S20_15645</name>
</gene>
<proteinExistence type="predicted"/>
<name>A0A8T4IG16_9SPHN</name>
<keyword evidence="3" id="KW-1185">Reference proteome</keyword>
<dbReference type="Proteomes" id="UP000676996">
    <property type="component" value="Unassembled WGS sequence"/>
</dbReference>
<protein>
    <submittedName>
        <fullName evidence="2">Uncharacterized protein</fullName>
    </submittedName>
</protein>
<evidence type="ECO:0000256" key="1">
    <source>
        <dbReference type="SAM" id="MobiDB-lite"/>
    </source>
</evidence>
<reference evidence="2" key="1">
    <citation type="submission" date="2021-04" db="EMBL/GenBank/DDBJ databases">
        <title>Ouciella asimina sp. nov., isolated from the surface seawater in the hydrothermal field of Okinawa Trough.</title>
        <authorList>
            <person name="Shuang W."/>
        </authorList>
    </citation>
    <scope>NUCLEOTIDE SEQUENCE</scope>
    <source>
        <strain evidence="2">LXI357</strain>
    </source>
</reference>
<evidence type="ECO:0000313" key="2">
    <source>
        <dbReference type="EMBL" id="MBR0553938.1"/>
    </source>
</evidence>
<comment type="caution">
    <text evidence="2">The sequence shown here is derived from an EMBL/GenBank/DDBJ whole genome shotgun (WGS) entry which is preliminary data.</text>
</comment>
<accession>A0A8T4IG16</accession>
<sequence length="111" mass="12555">MFAVDQERFVEKRFDAPDRVSGLFPFIEAQLDFQKRPRDNRGPLVRKRGGNPVGHVEHDIVGPVHAEVTAKRREVGDIDEAQCSPETGLGQTRLVISRAWGSRIHSAARRR</sequence>
<evidence type="ECO:0000313" key="3">
    <source>
        <dbReference type="Proteomes" id="UP000676996"/>
    </source>
</evidence>
<feature type="region of interest" description="Disordered" evidence="1">
    <location>
        <begin position="37"/>
        <end position="57"/>
    </location>
</feature>
<dbReference type="AlphaFoldDB" id="A0A8T4IG16"/>